<dbReference type="AlphaFoldDB" id="A0A941IU97"/>
<evidence type="ECO:0000256" key="4">
    <source>
        <dbReference type="ARBA" id="ARBA00023136"/>
    </source>
</evidence>
<evidence type="ECO:0000256" key="2">
    <source>
        <dbReference type="ARBA" id="ARBA00022692"/>
    </source>
</evidence>
<dbReference type="PANTHER" id="PTHR23523">
    <property type="match status" value="1"/>
</dbReference>
<gene>
    <name evidence="8" type="ORF">KDL01_18575</name>
</gene>
<feature type="domain" description="Major facilitator superfamily (MFS) profile" evidence="7">
    <location>
        <begin position="35"/>
        <end position="426"/>
    </location>
</feature>
<proteinExistence type="predicted"/>
<keyword evidence="4 6" id="KW-0472">Membrane</keyword>
<feature type="transmembrane region" description="Helical" evidence="6">
    <location>
        <begin position="36"/>
        <end position="59"/>
    </location>
</feature>
<dbReference type="GO" id="GO:0022857">
    <property type="term" value="F:transmembrane transporter activity"/>
    <property type="evidence" value="ECO:0007669"/>
    <property type="project" value="InterPro"/>
</dbReference>
<accession>A0A941IU97</accession>
<feature type="transmembrane region" description="Helical" evidence="6">
    <location>
        <begin position="192"/>
        <end position="209"/>
    </location>
</feature>
<dbReference type="InterPro" id="IPR020846">
    <property type="entry name" value="MFS_dom"/>
</dbReference>
<feature type="transmembrane region" description="Helical" evidence="6">
    <location>
        <begin position="160"/>
        <end position="186"/>
    </location>
</feature>
<comment type="caution">
    <text evidence="8">The sequence shown here is derived from an EMBL/GenBank/DDBJ whole genome shotgun (WGS) entry which is preliminary data.</text>
</comment>
<evidence type="ECO:0000313" key="8">
    <source>
        <dbReference type="EMBL" id="MBR7835286.1"/>
    </source>
</evidence>
<feature type="transmembrane region" description="Helical" evidence="6">
    <location>
        <begin position="126"/>
        <end position="148"/>
    </location>
</feature>
<evidence type="ECO:0000256" key="5">
    <source>
        <dbReference type="SAM" id="MobiDB-lite"/>
    </source>
</evidence>
<feature type="transmembrane region" description="Helical" evidence="6">
    <location>
        <begin position="370"/>
        <end position="390"/>
    </location>
</feature>
<feature type="transmembrane region" description="Helical" evidence="6">
    <location>
        <begin position="102"/>
        <end position="120"/>
    </location>
</feature>
<dbReference type="GO" id="GO:0005886">
    <property type="term" value="C:plasma membrane"/>
    <property type="evidence" value="ECO:0007669"/>
    <property type="project" value="UniProtKB-SubCell"/>
</dbReference>
<dbReference type="SUPFAM" id="SSF103473">
    <property type="entry name" value="MFS general substrate transporter"/>
    <property type="match status" value="1"/>
</dbReference>
<evidence type="ECO:0000259" key="7">
    <source>
        <dbReference type="PROSITE" id="PS50850"/>
    </source>
</evidence>
<dbReference type="Gene3D" id="1.20.1250.20">
    <property type="entry name" value="MFS general substrate transporter like domains"/>
    <property type="match status" value="2"/>
</dbReference>
<organism evidence="8 9">
    <name type="scientific">Actinospica durhamensis</name>
    <dbReference type="NCBI Taxonomy" id="1508375"/>
    <lineage>
        <taxon>Bacteria</taxon>
        <taxon>Bacillati</taxon>
        <taxon>Actinomycetota</taxon>
        <taxon>Actinomycetes</taxon>
        <taxon>Catenulisporales</taxon>
        <taxon>Actinospicaceae</taxon>
        <taxon>Actinospica</taxon>
    </lineage>
</organism>
<sequence length="435" mass="44586">MRTTIEASQDRDGSGPDPVPTALEHPATRRATGTGLILAGVILIAANLRLSVSATGALLDQLGAGLHLSSAVQSFLTAVWPLAFAVGGISGSWLARKYTAGTVIAAALGALTVGQIVHSLHDTPALVAGSVLAGLGIALANVLLPVVVRQYFPDRVGQVTGLYAMVLAGGSAVAALASVPVASAFHSVDAGLAVWVIPALIALAGWFAARPQRAAHSSNAHLIGATGTAPATPQAHLPLRHVARQPLAWALAALFGLQSVGAYVIMGWLPSILGSAGMSHTAAGAVLSIIFFLNIPISYLVPHLGSRMRDQRPMLLGLTAASLVGFVGLIIAPSSLTWLWVVFFAFGMATFPLVLALFPARGGTPHGTAALSTFSQSIGYLLAAIVPLTFGMLHDATGSWTLPLLIVVVVTVFQGLVGFYVASPRRGTVSEPGDS</sequence>
<evidence type="ECO:0000313" key="9">
    <source>
        <dbReference type="Proteomes" id="UP000675781"/>
    </source>
</evidence>
<dbReference type="InterPro" id="IPR036259">
    <property type="entry name" value="MFS_trans_sf"/>
</dbReference>
<evidence type="ECO:0000256" key="3">
    <source>
        <dbReference type="ARBA" id="ARBA00022989"/>
    </source>
</evidence>
<dbReference type="InterPro" id="IPR052524">
    <property type="entry name" value="MFS_Cyanate_Porter"/>
</dbReference>
<protein>
    <submittedName>
        <fullName evidence="8">MFS transporter</fullName>
    </submittedName>
</protein>
<reference evidence="8" key="1">
    <citation type="submission" date="2021-04" db="EMBL/GenBank/DDBJ databases">
        <title>Genome based classification of Actinospica acidithermotolerans sp. nov., an actinobacterium isolated from an Indonesian hot spring.</title>
        <authorList>
            <person name="Kusuma A.B."/>
            <person name="Putra K.E."/>
            <person name="Nafisah S."/>
            <person name="Loh J."/>
            <person name="Nouioui I."/>
            <person name="Goodfellow M."/>
        </authorList>
    </citation>
    <scope>NUCLEOTIDE SEQUENCE</scope>
    <source>
        <strain evidence="8">CSCA 57</strain>
    </source>
</reference>
<feature type="transmembrane region" description="Helical" evidence="6">
    <location>
        <begin position="281"/>
        <end position="301"/>
    </location>
</feature>
<dbReference type="RefSeq" id="WP_212529780.1">
    <property type="nucleotide sequence ID" value="NZ_JAGSOG010000089.1"/>
</dbReference>
<dbReference type="PANTHER" id="PTHR23523:SF2">
    <property type="entry name" value="2-NITROIMIDAZOLE TRANSPORTER"/>
    <property type="match status" value="1"/>
</dbReference>
<keyword evidence="2 6" id="KW-0812">Transmembrane</keyword>
<feature type="transmembrane region" description="Helical" evidence="6">
    <location>
        <begin position="338"/>
        <end position="358"/>
    </location>
</feature>
<comment type="subcellular location">
    <subcellularLocation>
        <location evidence="1">Cell membrane</location>
        <topology evidence="1">Multi-pass membrane protein</topology>
    </subcellularLocation>
</comment>
<name>A0A941IU97_9ACTN</name>
<evidence type="ECO:0000256" key="6">
    <source>
        <dbReference type="SAM" id="Phobius"/>
    </source>
</evidence>
<feature type="transmembrane region" description="Helical" evidence="6">
    <location>
        <begin position="71"/>
        <end position="95"/>
    </location>
</feature>
<dbReference type="Proteomes" id="UP000675781">
    <property type="component" value="Unassembled WGS sequence"/>
</dbReference>
<dbReference type="EMBL" id="JAGSOG010000089">
    <property type="protein sequence ID" value="MBR7835286.1"/>
    <property type="molecule type" value="Genomic_DNA"/>
</dbReference>
<feature type="transmembrane region" description="Helical" evidence="6">
    <location>
        <begin position="313"/>
        <end position="332"/>
    </location>
</feature>
<dbReference type="CDD" id="cd17339">
    <property type="entry name" value="MFS_NIMT_CynX_like"/>
    <property type="match status" value="1"/>
</dbReference>
<evidence type="ECO:0000256" key="1">
    <source>
        <dbReference type="ARBA" id="ARBA00004651"/>
    </source>
</evidence>
<dbReference type="Pfam" id="PF07690">
    <property type="entry name" value="MFS_1"/>
    <property type="match status" value="1"/>
</dbReference>
<feature type="transmembrane region" description="Helical" evidence="6">
    <location>
        <begin position="402"/>
        <end position="422"/>
    </location>
</feature>
<feature type="transmembrane region" description="Helical" evidence="6">
    <location>
        <begin position="247"/>
        <end position="269"/>
    </location>
</feature>
<dbReference type="InterPro" id="IPR011701">
    <property type="entry name" value="MFS"/>
</dbReference>
<feature type="region of interest" description="Disordered" evidence="5">
    <location>
        <begin position="1"/>
        <end position="24"/>
    </location>
</feature>
<dbReference type="PROSITE" id="PS50850">
    <property type="entry name" value="MFS"/>
    <property type="match status" value="1"/>
</dbReference>
<keyword evidence="9" id="KW-1185">Reference proteome</keyword>
<keyword evidence="3 6" id="KW-1133">Transmembrane helix</keyword>